<feature type="transmembrane region" description="Helical" evidence="5">
    <location>
        <begin position="128"/>
        <end position="156"/>
    </location>
</feature>
<reference evidence="6 7" key="1">
    <citation type="journal article" date="2018" name="Mycol. Prog.">
        <title>Coniella lustricola, a new species from submerged detritus.</title>
        <authorList>
            <person name="Raudabaugh D.B."/>
            <person name="Iturriaga T."/>
            <person name="Carver A."/>
            <person name="Mondo S."/>
            <person name="Pangilinan J."/>
            <person name="Lipzen A."/>
            <person name="He G."/>
            <person name="Amirebrahimi M."/>
            <person name="Grigoriev I.V."/>
            <person name="Miller A.N."/>
        </authorList>
    </citation>
    <scope>NUCLEOTIDE SEQUENCE [LARGE SCALE GENOMIC DNA]</scope>
    <source>
        <strain evidence="6 7">B22-T-1</strain>
    </source>
</reference>
<keyword evidence="2 5" id="KW-0812">Transmembrane</keyword>
<dbReference type="OrthoDB" id="6612291at2759"/>
<feature type="transmembrane region" description="Helical" evidence="5">
    <location>
        <begin position="50"/>
        <end position="77"/>
    </location>
</feature>
<dbReference type="InterPro" id="IPR050360">
    <property type="entry name" value="MFS_Sugar_Transporters"/>
</dbReference>
<keyword evidence="4 5" id="KW-0472">Membrane</keyword>
<dbReference type="GO" id="GO:0016020">
    <property type="term" value="C:membrane"/>
    <property type="evidence" value="ECO:0007669"/>
    <property type="project" value="UniProtKB-SubCell"/>
</dbReference>
<dbReference type="PANTHER" id="PTHR48022">
    <property type="entry name" value="PLASTIDIC GLUCOSE TRANSPORTER 4"/>
    <property type="match status" value="1"/>
</dbReference>
<accession>A0A2T3A460</accession>
<feature type="transmembrane region" description="Helical" evidence="5">
    <location>
        <begin position="162"/>
        <end position="183"/>
    </location>
</feature>
<keyword evidence="7" id="KW-1185">Reference proteome</keyword>
<comment type="subcellular location">
    <subcellularLocation>
        <location evidence="1">Membrane</location>
        <topology evidence="1">Multi-pass membrane protein</topology>
    </subcellularLocation>
</comment>
<dbReference type="InterPro" id="IPR036259">
    <property type="entry name" value="MFS_trans_sf"/>
</dbReference>
<name>A0A2T3A460_9PEZI</name>
<dbReference type="PROSITE" id="PS00216">
    <property type="entry name" value="SUGAR_TRANSPORT_1"/>
    <property type="match status" value="1"/>
</dbReference>
<gene>
    <name evidence="6" type="ORF">BD289DRAFT_437272</name>
</gene>
<evidence type="ECO:0000256" key="5">
    <source>
        <dbReference type="SAM" id="Phobius"/>
    </source>
</evidence>
<evidence type="ECO:0000313" key="6">
    <source>
        <dbReference type="EMBL" id="PSR82484.1"/>
    </source>
</evidence>
<dbReference type="SUPFAM" id="SSF103473">
    <property type="entry name" value="MFS general substrate transporter"/>
    <property type="match status" value="1"/>
</dbReference>
<dbReference type="PROSITE" id="PS00217">
    <property type="entry name" value="SUGAR_TRANSPORT_2"/>
    <property type="match status" value="1"/>
</dbReference>
<dbReference type="GO" id="GO:0005351">
    <property type="term" value="F:carbohydrate:proton symporter activity"/>
    <property type="evidence" value="ECO:0007669"/>
    <property type="project" value="TreeGrafter"/>
</dbReference>
<dbReference type="PANTHER" id="PTHR48022:SF5">
    <property type="entry name" value="ALPHA-GLUCOSIDES PERMEASE MPH2-RELATED"/>
    <property type="match status" value="1"/>
</dbReference>
<evidence type="ECO:0000256" key="3">
    <source>
        <dbReference type="ARBA" id="ARBA00022989"/>
    </source>
</evidence>
<dbReference type="Pfam" id="PF00083">
    <property type="entry name" value="Sugar_tr"/>
    <property type="match status" value="3"/>
</dbReference>
<feature type="transmembrane region" description="Helical" evidence="5">
    <location>
        <begin position="466"/>
        <end position="482"/>
    </location>
</feature>
<dbReference type="InterPro" id="IPR005829">
    <property type="entry name" value="Sugar_transporter_CS"/>
</dbReference>
<dbReference type="AlphaFoldDB" id="A0A2T3A460"/>
<dbReference type="Proteomes" id="UP000241462">
    <property type="component" value="Unassembled WGS sequence"/>
</dbReference>
<dbReference type="InParanoid" id="A0A2T3A460"/>
<dbReference type="Gene3D" id="1.20.1250.20">
    <property type="entry name" value="MFS general substrate transporter like domains"/>
    <property type="match status" value="2"/>
</dbReference>
<keyword evidence="3 5" id="KW-1133">Transmembrane helix</keyword>
<feature type="transmembrane region" description="Helical" evidence="5">
    <location>
        <begin position="363"/>
        <end position="385"/>
    </location>
</feature>
<feature type="transmembrane region" description="Helical" evidence="5">
    <location>
        <begin position="339"/>
        <end position="356"/>
    </location>
</feature>
<evidence type="ECO:0000256" key="2">
    <source>
        <dbReference type="ARBA" id="ARBA00022692"/>
    </source>
</evidence>
<protein>
    <submittedName>
        <fullName evidence="6">And other transporter-domain-containing protein</fullName>
    </submittedName>
</protein>
<dbReference type="EMBL" id="KZ678476">
    <property type="protein sequence ID" value="PSR82484.1"/>
    <property type="molecule type" value="Genomic_DNA"/>
</dbReference>
<feature type="transmembrane region" description="Helical" evidence="5">
    <location>
        <begin position="397"/>
        <end position="418"/>
    </location>
</feature>
<proteinExistence type="predicted"/>
<evidence type="ECO:0000256" key="1">
    <source>
        <dbReference type="ARBA" id="ARBA00004141"/>
    </source>
</evidence>
<dbReference type="InterPro" id="IPR005828">
    <property type="entry name" value="MFS_sugar_transport-like"/>
</dbReference>
<evidence type="ECO:0000313" key="7">
    <source>
        <dbReference type="Proteomes" id="UP000241462"/>
    </source>
</evidence>
<feature type="transmembrane region" description="Helical" evidence="5">
    <location>
        <begin position="97"/>
        <end position="121"/>
    </location>
</feature>
<evidence type="ECO:0000256" key="4">
    <source>
        <dbReference type="ARBA" id="ARBA00023136"/>
    </source>
</evidence>
<sequence length="505" mass="56424">MGTAVAEKRRGEIESQDITMTPNQIAEAYRASVSEHKMELWTAIKTHKKAVFWSAIMGLTIIMESYDQILIGSFYALPAFQKQFGFKTSDGTYQVSAPWQSALSLAQNVGLIIGIFANTILVDRWGNIILILLGFPLGTINTIAPAYCIEIVPLALRHYGPTYINLCWVFGHILGSGILRIYATNETQWAWRIPYAVQWIWPVRLLICVGLTKIIRTPRYLDDILTETARIQLIYAPESPWFLVRQHRHEEALDSLNRLSAGVDNRETLSLIQHTVDLERRLEFGTSVWDCFRGSDLRRTEIACITWSSQIWTQFALASGTYFFEVAGLPTNDAFDLGIGQYAMAGVATILSMGLLERVGRRTLWLAGLGGMLVPVLCIGVLSPVPNQTAGIVWSQGILVLVRFFAYGISCGPIPFVYCAEISSVKLRQKTLALSRNTFNLVNLISSCVSPYLVNPTAANLKGKTAWISVGLTILIAIWSYFRFPETRARSFEELDILFASHVPA</sequence>
<organism evidence="6 7">
    <name type="scientific">Coniella lustricola</name>
    <dbReference type="NCBI Taxonomy" id="2025994"/>
    <lineage>
        <taxon>Eukaryota</taxon>
        <taxon>Fungi</taxon>
        <taxon>Dikarya</taxon>
        <taxon>Ascomycota</taxon>
        <taxon>Pezizomycotina</taxon>
        <taxon>Sordariomycetes</taxon>
        <taxon>Sordariomycetidae</taxon>
        <taxon>Diaporthales</taxon>
        <taxon>Schizoparmaceae</taxon>
        <taxon>Coniella</taxon>
    </lineage>
</organism>
<feature type="transmembrane region" description="Helical" evidence="5">
    <location>
        <begin position="438"/>
        <end position="454"/>
    </location>
</feature>